<dbReference type="Pfam" id="PF13291">
    <property type="entry name" value="ACT_4"/>
    <property type="match status" value="1"/>
</dbReference>
<dbReference type="PROSITE" id="PS51671">
    <property type="entry name" value="ACT"/>
    <property type="match status" value="1"/>
</dbReference>
<evidence type="ECO:0000313" key="10">
    <source>
        <dbReference type="Proteomes" id="UP001467690"/>
    </source>
</evidence>
<dbReference type="InterPro" id="IPR004095">
    <property type="entry name" value="TGS"/>
</dbReference>
<evidence type="ECO:0000313" key="9">
    <source>
        <dbReference type="EMBL" id="MER2494192.1"/>
    </source>
</evidence>
<dbReference type="RefSeq" id="WP_143871326.1">
    <property type="nucleotide sequence ID" value="NZ_CP041660.1"/>
</dbReference>
<dbReference type="InterPro" id="IPR033655">
    <property type="entry name" value="TGS_RelA/SpoT"/>
</dbReference>
<dbReference type="InterPro" id="IPR012675">
    <property type="entry name" value="Beta-grasp_dom_sf"/>
</dbReference>
<evidence type="ECO:0000256" key="6">
    <source>
        <dbReference type="RuleBase" id="RU003847"/>
    </source>
</evidence>
<gene>
    <name evidence="9" type="primary">relA</name>
    <name evidence="9" type="ORF">ABS311_20160</name>
</gene>
<dbReference type="CDD" id="cd01668">
    <property type="entry name" value="TGS_RSH"/>
    <property type="match status" value="1"/>
</dbReference>
<evidence type="ECO:0000256" key="5">
    <source>
        <dbReference type="ARBA" id="ARBA00033308"/>
    </source>
</evidence>
<dbReference type="PANTHER" id="PTHR21262">
    <property type="entry name" value="GUANOSINE-3',5'-BIS DIPHOSPHATE 3'-PYROPHOSPHOHYDROLASE"/>
    <property type="match status" value="1"/>
</dbReference>
<dbReference type="InterPro" id="IPR045600">
    <property type="entry name" value="RelA/SpoT_AH_RIS"/>
</dbReference>
<dbReference type="Proteomes" id="UP001467690">
    <property type="component" value="Unassembled WGS sequence"/>
</dbReference>
<evidence type="ECO:0000256" key="1">
    <source>
        <dbReference type="ARBA" id="ARBA00019852"/>
    </source>
</evidence>
<dbReference type="SMART" id="SM00954">
    <property type="entry name" value="RelA_SpoT"/>
    <property type="match status" value="1"/>
</dbReference>
<dbReference type="CDD" id="cd05399">
    <property type="entry name" value="NT_Rel-Spo_like"/>
    <property type="match status" value="1"/>
</dbReference>
<dbReference type="SUPFAM" id="SSF109604">
    <property type="entry name" value="HD-domain/PDEase-like"/>
    <property type="match status" value="1"/>
</dbReference>
<dbReference type="Gene3D" id="1.10.3210.10">
    <property type="entry name" value="Hypothetical protein af1432"/>
    <property type="match status" value="1"/>
</dbReference>
<evidence type="ECO:0000256" key="3">
    <source>
        <dbReference type="ARBA" id="ARBA00029754"/>
    </source>
</evidence>
<dbReference type="SUPFAM" id="SSF81271">
    <property type="entry name" value="TGS-like"/>
    <property type="match status" value="1"/>
</dbReference>
<proteinExistence type="inferred from homology"/>
<dbReference type="Pfam" id="PF02824">
    <property type="entry name" value="TGS"/>
    <property type="match status" value="1"/>
</dbReference>
<dbReference type="InterPro" id="IPR043519">
    <property type="entry name" value="NT_sf"/>
</dbReference>
<dbReference type="NCBIfam" id="TIGR00691">
    <property type="entry name" value="spoT_relA"/>
    <property type="match status" value="1"/>
</dbReference>
<dbReference type="Gene3D" id="3.30.70.260">
    <property type="match status" value="1"/>
</dbReference>
<dbReference type="GO" id="GO:0008728">
    <property type="term" value="F:GTP diphosphokinase activity"/>
    <property type="evidence" value="ECO:0007669"/>
    <property type="project" value="UniProtKB-EC"/>
</dbReference>
<accession>A0ABV1RMN2</accession>
<feature type="domain" description="TGS" evidence="8">
    <location>
        <begin position="399"/>
        <end position="460"/>
    </location>
</feature>
<dbReference type="Gene3D" id="3.10.20.30">
    <property type="match status" value="1"/>
</dbReference>
<reference evidence="9 10" key="1">
    <citation type="submission" date="2024-06" db="EMBL/GenBank/DDBJ databases">
        <authorList>
            <person name="Chen R.Y."/>
        </authorList>
    </citation>
    <scope>NUCLEOTIDE SEQUENCE [LARGE SCALE GENOMIC DNA]</scope>
    <source>
        <strain evidence="9 10">D2</strain>
    </source>
</reference>
<dbReference type="InterPro" id="IPR002912">
    <property type="entry name" value="ACT_dom"/>
</dbReference>
<comment type="pathway">
    <text evidence="2">Purine metabolism.</text>
</comment>
<evidence type="ECO:0000259" key="8">
    <source>
        <dbReference type="PROSITE" id="PS51880"/>
    </source>
</evidence>
<evidence type="ECO:0000256" key="4">
    <source>
        <dbReference type="ARBA" id="ARBA00032407"/>
    </source>
</evidence>
<protein>
    <recommendedName>
        <fullName evidence="1">GTP pyrophosphokinase</fullName>
    </recommendedName>
    <alternativeName>
        <fullName evidence="4">(p)ppGpp synthase</fullName>
    </alternativeName>
    <alternativeName>
        <fullName evidence="3">ATP:GTP 3'-pyrophosphotransferase</fullName>
    </alternativeName>
    <alternativeName>
        <fullName evidence="5">ppGpp synthase I</fullName>
    </alternativeName>
</protein>
<dbReference type="PROSITE" id="PS51880">
    <property type="entry name" value="TGS"/>
    <property type="match status" value="1"/>
</dbReference>
<dbReference type="InterPro" id="IPR045865">
    <property type="entry name" value="ACT-like_dom_sf"/>
</dbReference>
<comment type="function">
    <text evidence="6">In eubacteria ppGpp (guanosine 3'-diphosphate 5'-diphosphate) is a mediator of the stringent response that coordinates a variety of cellular activities in response to changes in nutritional abundance.</text>
</comment>
<dbReference type="SUPFAM" id="SSF55021">
    <property type="entry name" value="ACT-like"/>
    <property type="match status" value="1"/>
</dbReference>
<comment type="caution">
    <text evidence="9">The sequence shown here is derived from an EMBL/GenBank/DDBJ whole genome shotgun (WGS) entry which is preliminary data.</text>
</comment>
<keyword evidence="10" id="KW-1185">Reference proteome</keyword>
<sequence>MVSVRKSHDKNIKFLDFPAWLESLEFSDTARKKAVSQCHNFLTEIDNNPLIVSISRELVEILNTLNMDAETLTAAMLYPYWQRDLITSETITSHYSKTVFELVHGIEQMAAIRILHSQKRGDLSGDQIDNIRRMLLAMVEDVRAVVIKLAVCIIELRLAKNADEETRVLAAKEASTIYAPLANRLGIGQIKWEIEDYCFRYQHPETYQRIAGMLDEKRKDRASYIRNFVQQVKASLSTVGVSGDVFGRPKHIYSIWKKMQKKDLSFERLFDIRAVRILVDSVSDCYKALGAVHTKWRPISREFDDYISAPKPNGYQSIHTVVIGPEGKSIEVQIRTFQMHEESELGVAAHWRYKEGTANGKEDSYQEKINWLRKLLQWQEDVNGGSEMLEELRSQVFEDRVYVFTPKGDVVDLPQGSTPLDFAYYIHSNVGHCCIGAKVSGRIVPFSYVLQNGDQIEIMTSKEPNPKRDWLNASLGYVNSSRARAKIHHWFKQQDKEKNLTEGRDLLEAELRRSGLTLQDAEPAIARFNMSQMDDLLAAVGGGDVSCSQIINFIQSRIQKSKDEIDERLLSKLGSAPPKQQANAQGVVVQGVGNLLTYMAKCCNPVKGDTVAGYITHGKGVSIHRADCEQLAQMLDQHPERAVDVEWGGGDSSGYRVTVRVVAVDRTGLLRDITTILANEKAYVLGVRSHSDEVKQEAAIDIDMSVPHLESLTKLLSKLSQLPDIFEAKRLNA</sequence>
<dbReference type="NCBIfam" id="NF008124">
    <property type="entry name" value="PRK10872.1"/>
    <property type="match status" value="1"/>
</dbReference>
<dbReference type="CDD" id="cd04876">
    <property type="entry name" value="ACT_RelA-SpoT"/>
    <property type="match status" value="1"/>
</dbReference>
<dbReference type="InterPro" id="IPR007685">
    <property type="entry name" value="RelA_SpoT"/>
</dbReference>
<feature type="domain" description="ACT" evidence="7">
    <location>
        <begin position="658"/>
        <end position="733"/>
    </location>
</feature>
<dbReference type="SUPFAM" id="SSF81301">
    <property type="entry name" value="Nucleotidyltransferase"/>
    <property type="match status" value="1"/>
</dbReference>
<evidence type="ECO:0000256" key="2">
    <source>
        <dbReference type="ARBA" id="ARBA00025704"/>
    </source>
</evidence>
<dbReference type="Pfam" id="PF04607">
    <property type="entry name" value="RelA_SpoT"/>
    <property type="match status" value="1"/>
</dbReference>
<organism evidence="9 10">
    <name type="scientific">Catenovulum sediminis</name>
    <dbReference type="NCBI Taxonomy" id="1740262"/>
    <lineage>
        <taxon>Bacteria</taxon>
        <taxon>Pseudomonadati</taxon>
        <taxon>Pseudomonadota</taxon>
        <taxon>Gammaproteobacteria</taxon>
        <taxon>Alteromonadales</taxon>
        <taxon>Alteromonadaceae</taxon>
        <taxon>Catenovulum</taxon>
    </lineage>
</organism>
<comment type="similarity">
    <text evidence="6">Belongs to the relA/spoT family.</text>
</comment>
<dbReference type="Gene3D" id="3.30.460.10">
    <property type="entry name" value="Beta Polymerase, domain 2"/>
    <property type="match status" value="1"/>
</dbReference>
<keyword evidence="9" id="KW-0808">Transferase</keyword>
<dbReference type="EMBL" id="JBELOE010000284">
    <property type="protein sequence ID" value="MER2494192.1"/>
    <property type="molecule type" value="Genomic_DNA"/>
</dbReference>
<dbReference type="InterPro" id="IPR004811">
    <property type="entry name" value="RelA/Spo_fam"/>
</dbReference>
<dbReference type="Pfam" id="PF19296">
    <property type="entry name" value="RelA_AH_RIS"/>
    <property type="match status" value="1"/>
</dbReference>
<dbReference type="InterPro" id="IPR012676">
    <property type="entry name" value="TGS-like"/>
</dbReference>
<dbReference type="PANTHER" id="PTHR21262:SF31">
    <property type="entry name" value="GTP PYROPHOSPHOKINASE"/>
    <property type="match status" value="1"/>
</dbReference>
<name>A0ABV1RMN2_9ALTE</name>
<evidence type="ECO:0000259" key="7">
    <source>
        <dbReference type="PROSITE" id="PS51671"/>
    </source>
</evidence>
<dbReference type="Pfam" id="PF13328">
    <property type="entry name" value="HD_4"/>
    <property type="match status" value="1"/>
</dbReference>